<evidence type="ECO:0000313" key="6">
    <source>
        <dbReference type="EMBL" id="OOG24214.1"/>
    </source>
</evidence>
<comment type="similarity">
    <text evidence="1">Belongs to the inositol monophosphatase superfamily.</text>
</comment>
<dbReference type="Proteomes" id="UP000189462">
    <property type="component" value="Unassembled WGS sequence"/>
</dbReference>
<name>A0A1V3NGU9_9GAMM</name>
<feature type="binding site" evidence="5">
    <location>
        <position position="84"/>
    </location>
    <ligand>
        <name>Mg(2+)</name>
        <dbReference type="ChEBI" id="CHEBI:18420"/>
        <label>1</label>
        <note>catalytic</note>
    </ligand>
</feature>
<keyword evidence="4 5" id="KW-0460">Magnesium</keyword>
<dbReference type="PANTHER" id="PTHR20854:SF4">
    <property type="entry name" value="INOSITOL-1-MONOPHOSPHATASE-RELATED"/>
    <property type="match status" value="1"/>
</dbReference>
<dbReference type="SUPFAM" id="SSF56655">
    <property type="entry name" value="Carbohydrate phosphatase"/>
    <property type="match status" value="1"/>
</dbReference>
<evidence type="ECO:0000313" key="7">
    <source>
        <dbReference type="Proteomes" id="UP000189462"/>
    </source>
</evidence>
<organism evidence="6 7">
    <name type="scientific">Thioalkalivibrio denitrificans</name>
    <dbReference type="NCBI Taxonomy" id="108003"/>
    <lineage>
        <taxon>Bacteria</taxon>
        <taxon>Pseudomonadati</taxon>
        <taxon>Pseudomonadota</taxon>
        <taxon>Gammaproteobacteria</taxon>
        <taxon>Chromatiales</taxon>
        <taxon>Ectothiorhodospiraceae</taxon>
        <taxon>Thioalkalivibrio</taxon>
    </lineage>
</organism>
<feature type="binding site" evidence="5">
    <location>
        <position position="83"/>
    </location>
    <ligand>
        <name>Mg(2+)</name>
        <dbReference type="ChEBI" id="CHEBI:18420"/>
        <label>1</label>
        <note>catalytic</note>
    </ligand>
</feature>
<dbReference type="AlphaFoldDB" id="A0A1V3NGU9"/>
<evidence type="ECO:0000256" key="2">
    <source>
        <dbReference type="ARBA" id="ARBA00022723"/>
    </source>
</evidence>
<accession>A0A1V3NGU9</accession>
<evidence type="ECO:0000256" key="1">
    <source>
        <dbReference type="ARBA" id="ARBA00009759"/>
    </source>
</evidence>
<reference evidence="6 7" key="1">
    <citation type="submission" date="2017-02" db="EMBL/GenBank/DDBJ databases">
        <title>Genomic diversity within the haloalkaliphilic genus Thioalkalivibrio.</title>
        <authorList>
            <person name="Ahn A.-C."/>
            <person name="Meier-Kolthoff J."/>
            <person name="Overmars L."/>
            <person name="Richter M."/>
            <person name="Woyke T."/>
            <person name="Sorokin D.Y."/>
            <person name="Muyzer G."/>
        </authorList>
    </citation>
    <scope>NUCLEOTIDE SEQUENCE [LARGE SCALE GENOMIC DNA]</scope>
    <source>
        <strain evidence="6 7">ALJD</strain>
    </source>
</reference>
<keyword evidence="2 5" id="KW-0479">Metal-binding</keyword>
<dbReference type="PROSITE" id="PS00629">
    <property type="entry name" value="IMP_1"/>
    <property type="match status" value="1"/>
</dbReference>
<dbReference type="GO" id="GO:0046872">
    <property type="term" value="F:metal ion binding"/>
    <property type="evidence" value="ECO:0007669"/>
    <property type="project" value="UniProtKB-KW"/>
</dbReference>
<keyword evidence="3" id="KW-0378">Hydrolase</keyword>
<dbReference type="OrthoDB" id="9785695at2"/>
<evidence type="ECO:0000256" key="5">
    <source>
        <dbReference type="PIRSR" id="PIRSR600760-2"/>
    </source>
</evidence>
<keyword evidence="7" id="KW-1185">Reference proteome</keyword>
<feature type="binding site" evidence="5">
    <location>
        <position position="206"/>
    </location>
    <ligand>
        <name>Mg(2+)</name>
        <dbReference type="ChEBI" id="CHEBI:18420"/>
        <label>1</label>
        <note>catalytic</note>
    </ligand>
</feature>
<protein>
    <submittedName>
        <fullName evidence="6">Inositol-phosphate phosphatase</fullName>
    </submittedName>
</protein>
<dbReference type="Gene3D" id="3.30.540.10">
    <property type="entry name" value="Fructose-1,6-Bisphosphatase, subunit A, domain 1"/>
    <property type="match status" value="1"/>
</dbReference>
<evidence type="ECO:0000256" key="3">
    <source>
        <dbReference type="ARBA" id="ARBA00022801"/>
    </source>
</evidence>
<feature type="binding site" evidence="5">
    <location>
        <position position="81"/>
    </location>
    <ligand>
        <name>Mg(2+)</name>
        <dbReference type="ChEBI" id="CHEBI:18420"/>
        <label>1</label>
        <note>catalytic</note>
    </ligand>
</feature>
<proteinExistence type="inferred from homology"/>
<dbReference type="GO" id="GO:0006020">
    <property type="term" value="P:inositol metabolic process"/>
    <property type="evidence" value="ECO:0007669"/>
    <property type="project" value="TreeGrafter"/>
</dbReference>
<dbReference type="RefSeq" id="WP_077278863.1">
    <property type="nucleotide sequence ID" value="NZ_MVBK01000050.1"/>
</dbReference>
<dbReference type="Gene3D" id="3.40.190.80">
    <property type="match status" value="1"/>
</dbReference>
<dbReference type="EMBL" id="MVBK01000050">
    <property type="protein sequence ID" value="OOG24214.1"/>
    <property type="molecule type" value="Genomic_DNA"/>
</dbReference>
<comment type="cofactor">
    <cofactor evidence="5">
        <name>Mg(2+)</name>
        <dbReference type="ChEBI" id="CHEBI:18420"/>
    </cofactor>
</comment>
<dbReference type="InterPro" id="IPR000760">
    <property type="entry name" value="Inositol_monophosphatase-like"/>
</dbReference>
<dbReference type="GO" id="GO:0007165">
    <property type="term" value="P:signal transduction"/>
    <property type="evidence" value="ECO:0007669"/>
    <property type="project" value="TreeGrafter"/>
</dbReference>
<gene>
    <name evidence="6" type="ORF">B1C78_09240</name>
</gene>
<comment type="caution">
    <text evidence="6">The sequence shown here is derived from an EMBL/GenBank/DDBJ whole genome shotgun (WGS) entry which is preliminary data.</text>
</comment>
<dbReference type="InterPro" id="IPR020583">
    <property type="entry name" value="Inositol_monoP_metal-BS"/>
</dbReference>
<dbReference type="PRINTS" id="PR00377">
    <property type="entry name" value="IMPHPHTASES"/>
</dbReference>
<sequence>MSPFLQTAIEAAVAAQKVIQRFYREDIPVELKADRSPVTIADVEAEKAIKAVITDVFPTHGFYGEETGLTRGSAPYTWLIDPIDGTKSFVRQYPFFSTQIGLMHDHELVLGVSSAPEFQEIAYAEKGLGAYLADRPVRVSGVEDFPDATLSLGNIQTLAGGEGWNRLGRIVQQVNRTRGYGDFYHYHLLASGRIDLVIESDVNILDIAALAVVVREAGGVFTDLQGRDLTLETTSVLAAATPALHAKALDVLNGRI</sequence>
<dbReference type="Pfam" id="PF00459">
    <property type="entry name" value="Inositol_P"/>
    <property type="match status" value="1"/>
</dbReference>
<dbReference type="GO" id="GO:0008934">
    <property type="term" value="F:inositol monophosphate 1-phosphatase activity"/>
    <property type="evidence" value="ECO:0007669"/>
    <property type="project" value="TreeGrafter"/>
</dbReference>
<feature type="binding site" evidence="5">
    <location>
        <position position="65"/>
    </location>
    <ligand>
        <name>Mg(2+)</name>
        <dbReference type="ChEBI" id="CHEBI:18420"/>
        <label>1</label>
        <note>catalytic</note>
    </ligand>
</feature>
<evidence type="ECO:0000256" key="4">
    <source>
        <dbReference type="ARBA" id="ARBA00022842"/>
    </source>
</evidence>
<dbReference type="STRING" id="108003.B1C78_09240"/>
<dbReference type="PANTHER" id="PTHR20854">
    <property type="entry name" value="INOSITOL MONOPHOSPHATASE"/>
    <property type="match status" value="1"/>
</dbReference>